<protein>
    <recommendedName>
        <fullName evidence="6">Putative nickel-responsive regulator</fullName>
    </recommendedName>
</protein>
<dbReference type="GO" id="GO:0016151">
    <property type="term" value="F:nickel cation binding"/>
    <property type="evidence" value="ECO:0007669"/>
    <property type="project" value="UniProtKB-UniRule"/>
</dbReference>
<dbReference type="NCBIfam" id="NF002815">
    <property type="entry name" value="PRK02967.1"/>
    <property type="match status" value="1"/>
</dbReference>
<evidence type="ECO:0000313" key="9">
    <source>
        <dbReference type="Proteomes" id="UP000809273"/>
    </source>
</evidence>
<dbReference type="Gene3D" id="3.30.70.1150">
    <property type="entry name" value="ACT-like. Chain A, domain 2"/>
    <property type="match status" value="1"/>
</dbReference>
<keyword evidence="3 6" id="KW-0805">Transcription regulation</keyword>
<feature type="domain" description="Transcription factor NikR nickel binding C-terminal" evidence="7">
    <location>
        <begin position="60"/>
        <end position="135"/>
    </location>
</feature>
<dbReference type="InterPro" id="IPR014864">
    <property type="entry name" value="TF_NikR_Ni-bd_C"/>
</dbReference>
<keyword evidence="4 6" id="KW-0238">DNA-binding</keyword>
<reference evidence="8" key="1">
    <citation type="journal article" date="2021" name="Environ. Microbiol.">
        <title>Genomic characterization of three novel Desulfobacterota classes expand the metabolic and phylogenetic diversity of the phylum.</title>
        <authorList>
            <person name="Murphy C.L."/>
            <person name="Biggerstaff J."/>
            <person name="Eichhorn A."/>
            <person name="Ewing E."/>
            <person name="Shahan R."/>
            <person name="Soriano D."/>
            <person name="Stewart S."/>
            <person name="VanMol K."/>
            <person name="Walker R."/>
            <person name="Walters P."/>
            <person name="Elshahed M.S."/>
            <person name="Youssef N.H."/>
        </authorList>
    </citation>
    <scope>NUCLEOTIDE SEQUENCE</scope>
    <source>
        <strain evidence="8">Zod_Metabat.24</strain>
    </source>
</reference>
<dbReference type="GO" id="GO:0003700">
    <property type="term" value="F:DNA-binding transcription factor activity"/>
    <property type="evidence" value="ECO:0007669"/>
    <property type="project" value="UniProtKB-UniRule"/>
</dbReference>
<evidence type="ECO:0000256" key="4">
    <source>
        <dbReference type="ARBA" id="ARBA00023125"/>
    </source>
</evidence>
<dbReference type="HAMAP" id="MF_00476">
    <property type="entry name" value="NikR"/>
    <property type="match status" value="1"/>
</dbReference>
<dbReference type="InterPro" id="IPR045865">
    <property type="entry name" value="ACT-like_dom_sf"/>
</dbReference>
<dbReference type="AlphaFoldDB" id="A0A9D8KF22"/>
<accession>A0A9D8KF22</accession>
<comment type="function">
    <text evidence="6">Transcriptional regulator.</text>
</comment>
<name>A0A9D8KF22_9DELT</name>
<dbReference type="SUPFAM" id="SSF47598">
    <property type="entry name" value="Ribbon-helix-helix"/>
    <property type="match status" value="1"/>
</dbReference>
<dbReference type="InterPro" id="IPR027271">
    <property type="entry name" value="Acetolactate_synth/TF_NikR_C"/>
</dbReference>
<dbReference type="InterPro" id="IPR050192">
    <property type="entry name" value="CopG/NikR_regulator"/>
</dbReference>
<reference evidence="8" key="2">
    <citation type="submission" date="2021-01" db="EMBL/GenBank/DDBJ databases">
        <authorList>
            <person name="Hahn C.R."/>
            <person name="Youssef N.H."/>
            <person name="Elshahed M."/>
        </authorList>
    </citation>
    <scope>NUCLEOTIDE SEQUENCE</scope>
    <source>
        <strain evidence="8">Zod_Metabat.24</strain>
    </source>
</reference>
<dbReference type="InterPro" id="IPR010985">
    <property type="entry name" value="Ribbon_hlx_hlx"/>
</dbReference>
<feature type="binding site" evidence="6">
    <location>
        <position position="102"/>
    </location>
    <ligand>
        <name>Ni(2+)</name>
        <dbReference type="ChEBI" id="CHEBI:49786"/>
    </ligand>
</feature>
<evidence type="ECO:0000259" key="7">
    <source>
        <dbReference type="Pfam" id="PF08753"/>
    </source>
</evidence>
<dbReference type="GO" id="GO:0010045">
    <property type="term" value="P:response to nickel cation"/>
    <property type="evidence" value="ECO:0007669"/>
    <property type="project" value="InterPro"/>
</dbReference>
<feature type="binding site" evidence="6">
    <location>
        <position position="94"/>
    </location>
    <ligand>
        <name>Ni(2+)</name>
        <dbReference type="ChEBI" id="CHEBI:49786"/>
    </ligand>
</feature>
<comment type="cofactor">
    <cofactor evidence="6">
        <name>Ni(2+)</name>
        <dbReference type="ChEBI" id="CHEBI:49786"/>
    </cofactor>
    <text evidence="6">Binds 1 nickel ion per subunit.</text>
</comment>
<proteinExistence type="inferred from homology"/>
<dbReference type="NCBIfam" id="NF003381">
    <property type="entry name" value="PRK04460.1"/>
    <property type="match status" value="1"/>
</dbReference>
<dbReference type="PANTHER" id="PTHR34719:SF2">
    <property type="entry name" value="NICKEL-RESPONSIVE REGULATOR"/>
    <property type="match status" value="1"/>
</dbReference>
<keyword evidence="2 6" id="KW-0479">Metal-binding</keyword>
<dbReference type="Pfam" id="PF08753">
    <property type="entry name" value="NikR_C"/>
    <property type="match status" value="1"/>
</dbReference>
<evidence type="ECO:0000256" key="2">
    <source>
        <dbReference type="ARBA" id="ARBA00022723"/>
    </source>
</evidence>
<evidence type="ECO:0000256" key="5">
    <source>
        <dbReference type="ARBA" id="ARBA00023163"/>
    </source>
</evidence>
<feature type="binding site" evidence="6">
    <location>
        <position position="83"/>
    </location>
    <ligand>
        <name>Ni(2+)</name>
        <dbReference type="ChEBI" id="CHEBI:49786"/>
    </ligand>
</feature>
<comment type="similarity">
    <text evidence="6">Belongs to the transcriptional regulatory CopG/NikR family.</text>
</comment>
<comment type="caution">
    <text evidence="8">The sequence shown here is derived from an EMBL/GenBank/DDBJ whole genome shotgun (WGS) entry which is preliminary data.</text>
</comment>
<organism evidence="8 9">
    <name type="scientific">Candidatus Zymogenus saltonus</name>
    <dbReference type="NCBI Taxonomy" id="2844893"/>
    <lineage>
        <taxon>Bacteria</taxon>
        <taxon>Deltaproteobacteria</taxon>
        <taxon>Candidatus Zymogenia</taxon>
        <taxon>Candidatus Zymogeniales</taxon>
        <taxon>Candidatus Zymogenaceae</taxon>
        <taxon>Candidatus Zymogenus</taxon>
    </lineage>
</organism>
<dbReference type="InterPro" id="IPR013321">
    <property type="entry name" value="Arc_rbn_hlx_hlx"/>
</dbReference>
<dbReference type="SUPFAM" id="SSF55021">
    <property type="entry name" value="ACT-like"/>
    <property type="match status" value="1"/>
</dbReference>
<dbReference type="EMBL" id="JAFGIX010000032">
    <property type="protein sequence ID" value="MBN1572877.1"/>
    <property type="molecule type" value="Genomic_DNA"/>
</dbReference>
<keyword evidence="5 6" id="KW-0804">Transcription</keyword>
<dbReference type="InterPro" id="IPR022988">
    <property type="entry name" value="Ni_resp_reg_NikR"/>
</dbReference>
<dbReference type="GO" id="GO:0003677">
    <property type="term" value="F:DNA binding"/>
    <property type="evidence" value="ECO:0007669"/>
    <property type="project" value="UniProtKB-KW"/>
</dbReference>
<evidence type="ECO:0000313" key="8">
    <source>
        <dbReference type="EMBL" id="MBN1572877.1"/>
    </source>
</evidence>
<dbReference type="PANTHER" id="PTHR34719">
    <property type="entry name" value="NICKEL-RESPONSIVE REGULATOR"/>
    <property type="match status" value="1"/>
</dbReference>
<keyword evidence="1 6" id="KW-0533">Nickel</keyword>
<evidence type="ECO:0000256" key="1">
    <source>
        <dbReference type="ARBA" id="ARBA00022596"/>
    </source>
</evidence>
<dbReference type="NCBIfam" id="NF001884">
    <property type="entry name" value="PRK00630.1"/>
    <property type="match status" value="1"/>
</dbReference>
<dbReference type="Proteomes" id="UP000809273">
    <property type="component" value="Unassembled WGS sequence"/>
</dbReference>
<dbReference type="CDD" id="cd22231">
    <property type="entry name" value="RHH_NikR_HicB-like"/>
    <property type="match status" value="1"/>
</dbReference>
<evidence type="ECO:0000256" key="3">
    <source>
        <dbReference type="ARBA" id="ARBA00023015"/>
    </source>
</evidence>
<gene>
    <name evidence="8" type="primary">nikR</name>
    <name evidence="8" type="ORF">JW984_06725</name>
</gene>
<evidence type="ECO:0000256" key="6">
    <source>
        <dbReference type="HAMAP-Rule" id="MF_00476"/>
    </source>
</evidence>
<dbReference type="Gene3D" id="1.10.1220.10">
    <property type="entry name" value="Met repressor-like"/>
    <property type="match status" value="1"/>
</dbReference>
<sequence length="143" mass="16308">MSDLVRFGVSLERGLLSDFDKYINEKGYQNRSEAIRDLIREKLVEKEWEASDEGYNEGRMAVLTIVYDHHQADLTKNLTDIQHKSHGVVYSTLHIHIDHDNCLEILVLKGSVESIKQLGDKIISTRGVRHGKMIFTTTGKGLK</sequence>
<feature type="binding site" evidence="6">
    <location>
        <position position="96"/>
    </location>
    <ligand>
        <name>Ni(2+)</name>
        <dbReference type="ChEBI" id="CHEBI:49786"/>
    </ligand>
</feature>
<dbReference type="NCBIfam" id="NF002169">
    <property type="entry name" value="PRK01002.1"/>
    <property type="match status" value="1"/>
</dbReference>